<dbReference type="AlphaFoldDB" id="A0A4Q0M421"/>
<keyword evidence="1" id="KW-0472">Membrane</keyword>
<dbReference type="EMBL" id="RXOC01000017">
    <property type="protein sequence ID" value="RXF67439.1"/>
    <property type="molecule type" value="Genomic_DNA"/>
</dbReference>
<evidence type="ECO:0000313" key="3">
    <source>
        <dbReference type="EMBL" id="RXF67439.1"/>
    </source>
</evidence>
<feature type="domain" description="YcxB-like C-terminal" evidence="2">
    <location>
        <begin position="54"/>
        <end position="107"/>
    </location>
</feature>
<feature type="transmembrane region" description="Helical" evidence="1">
    <location>
        <begin position="6"/>
        <end position="24"/>
    </location>
</feature>
<sequence length="131" mass="15401">MAGDGAAPAFIILALVWFLVYPSWTRYRYKKHYRNFVKEQFKDYDNRSVSLQIEDEYIYAKDEGSESKTSLTEIQEISEIPSLFLVKIKPAQSLIIAKRNIDNEQDIKLKLQSLAKSLNVPFNNHLDWKWK</sequence>
<dbReference type="Proteomes" id="UP000290848">
    <property type="component" value="Unassembled WGS sequence"/>
</dbReference>
<reference evidence="3 4" key="1">
    <citation type="submission" date="2018-12" db="EMBL/GenBank/DDBJ databases">
        <title>The Draft Genome Sequence of the Soil Bacterium Pedobacter tournemirensis R1.</title>
        <authorList>
            <person name="He J."/>
        </authorList>
    </citation>
    <scope>NUCLEOTIDE SEQUENCE [LARGE SCALE GENOMIC DNA]</scope>
    <source>
        <strain evidence="3 4">R1</strain>
    </source>
</reference>
<dbReference type="RefSeq" id="WP_128771042.1">
    <property type="nucleotide sequence ID" value="NZ_RXOC01000017.1"/>
</dbReference>
<comment type="caution">
    <text evidence="3">The sequence shown here is derived from an EMBL/GenBank/DDBJ whole genome shotgun (WGS) entry which is preliminary data.</text>
</comment>
<dbReference type="InterPro" id="IPR025588">
    <property type="entry name" value="YcxB-like_C"/>
</dbReference>
<gene>
    <name evidence="3" type="ORF">EKH83_18975</name>
</gene>
<dbReference type="Pfam" id="PF14317">
    <property type="entry name" value="YcxB"/>
    <property type="match status" value="1"/>
</dbReference>
<accession>A0A4Q0M421</accession>
<keyword evidence="1" id="KW-0812">Transmembrane</keyword>
<evidence type="ECO:0000256" key="1">
    <source>
        <dbReference type="SAM" id="Phobius"/>
    </source>
</evidence>
<name>A0A4Q0M421_9SPHI</name>
<proteinExistence type="predicted"/>
<protein>
    <submittedName>
        <fullName evidence="3">YcxB family protein</fullName>
    </submittedName>
</protein>
<organism evidence="3 4">
    <name type="scientific">Arcticibacter tournemirensis</name>
    <dbReference type="NCBI Taxonomy" id="699437"/>
    <lineage>
        <taxon>Bacteria</taxon>
        <taxon>Pseudomonadati</taxon>
        <taxon>Bacteroidota</taxon>
        <taxon>Sphingobacteriia</taxon>
        <taxon>Sphingobacteriales</taxon>
        <taxon>Sphingobacteriaceae</taxon>
        <taxon>Arcticibacter</taxon>
    </lineage>
</organism>
<evidence type="ECO:0000313" key="4">
    <source>
        <dbReference type="Proteomes" id="UP000290848"/>
    </source>
</evidence>
<evidence type="ECO:0000259" key="2">
    <source>
        <dbReference type="Pfam" id="PF14317"/>
    </source>
</evidence>
<keyword evidence="1" id="KW-1133">Transmembrane helix</keyword>